<reference evidence="5" key="1">
    <citation type="journal article" date="2019" name="Int. J. Syst. Evol. Microbiol.">
        <title>The Global Catalogue of Microorganisms (GCM) 10K type strain sequencing project: providing services to taxonomists for standard genome sequencing and annotation.</title>
        <authorList>
            <consortium name="The Broad Institute Genomics Platform"/>
            <consortium name="The Broad Institute Genome Sequencing Center for Infectious Disease"/>
            <person name="Wu L."/>
            <person name="Ma J."/>
        </authorList>
    </citation>
    <scope>NUCLEOTIDE SEQUENCE [LARGE SCALE GENOMIC DNA]</scope>
    <source>
        <strain evidence="5">JCM 31319</strain>
    </source>
</reference>
<dbReference type="PANTHER" id="PTHR32234:SF0">
    <property type="entry name" value="THIOL:DISULFIDE INTERCHANGE PROTEIN DSBD"/>
    <property type="match status" value="1"/>
</dbReference>
<accession>A0ABW3SUE1</accession>
<evidence type="ECO:0000256" key="2">
    <source>
        <dbReference type="SAM" id="SignalP"/>
    </source>
</evidence>
<evidence type="ECO:0000259" key="3">
    <source>
        <dbReference type="Pfam" id="PF03190"/>
    </source>
</evidence>
<comment type="caution">
    <text evidence="4">The sequence shown here is derived from an EMBL/GenBank/DDBJ whole genome shotgun (WGS) entry which is preliminary data.</text>
</comment>
<organism evidence="4 5">
    <name type="scientific">Pontibacter rugosus</name>
    <dbReference type="NCBI Taxonomy" id="1745966"/>
    <lineage>
        <taxon>Bacteria</taxon>
        <taxon>Pseudomonadati</taxon>
        <taxon>Bacteroidota</taxon>
        <taxon>Cytophagia</taxon>
        <taxon>Cytophagales</taxon>
        <taxon>Hymenobacteraceae</taxon>
        <taxon>Pontibacter</taxon>
    </lineage>
</organism>
<dbReference type="RefSeq" id="WP_377529410.1">
    <property type="nucleotide sequence ID" value="NZ_JBHTLD010000155.1"/>
</dbReference>
<feature type="chain" id="PRO_5045536484" evidence="2">
    <location>
        <begin position="26"/>
        <end position="206"/>
    </location>
</feature>
<feature type="domain" description="Spermatogenesis-associated protein 20-like TRX" evidence="3">
    <location>
        <begin position="57"/>
        <end position="194"/>
    </location>
</feature>
<dbReference type="EMBL" id="JBHTLD010000155">
    <property type="protein sequence ID" value="MFD1187586.1"/>
    <property type="molecule type" value="Genomic_DNA"/>
</dbReference>
<evidence type="ECO:0000313" key="4">
    <source>
        <dbReference type="EMBL" id="MFD1187586.1"/>
    </source>
</evidence>
<keyword evidence="1" id="KW-0676">Redox-active center</keyword>
<protein>
    <submittedName>
        <fullName evidence="4">Thioredoxin family protein</fullName>
    </submittedName>
</protein>
<proteinExistence type="predicted"/>
<dbReference type="PANTHER" id="PTHR32234">
    <property type="entry name" value="THIOL:DISULFIDE INTERCHANGE PROTEIN DSBD"/>
    <property type="match status" value="1"/>
</dbReference>
<dbReference type="Proteomes" id="UP001597094">
    <property type="component" value="Unassembled WGS sequence"/>
</dbReference>
<dbReference type="PROSITE" id="PS00194">
    <property type="entry name" value="THIOREDOXIN_1"/>
    <property type="match status" value="1"/>
</dbReference>
<keyword evidence="5" id="KW-1185">Reference proteome</keyword>
<name>A0ABW3SUE1_9BACT</name>
<dbReference type="Gene3D" id="3.40.30.10">
    <property type="entry name" value="Glutaredoxin"/>
    <property type="match status" value="1"/>
</dbReference>
<dbReference type="InterPro" id="IPR017937">
    <property type="entry name" value="Thioredoxin_CS"/>
</dbReference>
<dbReference type="InterPro" id="IPR004879">
    <property type="entry name" value="Ssp411-like_TRX"/>
</dbReference>
<dbReference type="InterPro" id="IPR036249">
    <property type="entry name" value="Thioredoxin-like_sf"/>
</dbReference>
<evidence type="ECO:0000256" key="1">
    <source>
        <dbReference type="ARBA" id="ARBA00023284"/>
    </source>
</evidence>
<dbReference type="PROSITE" id="PS51257">
    <property type="entry name" value="PROKAR_LIPOPROTEIN"/>
    <property type="match status" value="1"/>
</dbReference>
<evidence type="ECO:0000313" key="5">
    <source>
        <dbReference type="Proteomes" id="UP001597094"/>
    </source>
</evidence>
<dbReference type="SUPFAM" id="SSF52833">
    <property type="entry name" value="Thioredoxin-like"/>
    <property type="match status" value="1"/>
</dbReference>
<keyword evidence="2" id="KW-0732">Signal</keyword>
<gene>
    <name evidence="4" type="ORF">ACFQ2O_15320</name>
</gene>
<dbReference type="Pfam" id="PF03190">
    <property type="entry name" value="Thioredox_DsbH"/>
    <property type="match status" value="1"/>
</dbReference>
<sequence length="206" mass="22925">MRRTSSAILAILCFPILMGSCNKSASPAASATADSPALDASVSAATPESVQATASEASNPKVKWLTIEQAAERMKKEPRKVFIDVYTDWCGWCKKMDKDTFSDPKVAALINKHFYAVKLDAEGKTPITLDGHTYTFKPAYKSHELAVALLQGQMSYPTTVYLDEKMNMITPVPGYMNAKSFSQVLRYIGEEHHKNMTWQEFEKMAK</sequence>
<feature type="signal peptide" evidence="2">
    <location>
        <begin position="1"/>
        <end position="25"/>
    </location>
</feature>